<gene>
    <name evidence="2" type="ORF">ACFQGL_14120</name>
</gene>
<accession>A0ABW1H6C8</accession>
<evidence type="ECO:0000313" key="2">
    <source>
        <dbReference type="EMBL" id="MFC5924483.1"/>
    </source>
</evidence>
<comment type="caution">
    <text evidence="2">The sequence shown here is derived from an EMBL/GenBank/DDBJ whole genome shotgun (WGS) entry which is preliminary data.</text>
</comment>
<keyword evidence="3" id="KW-1185">Reference proteome</keyword>
<feature type="region of interest" description="Disordered" evidence="1">
    <location>
        <begin position="1"/>
        <end position="23"/>
    </location>
</feature>
<dbReference type="RefSeq" id="WP_377511213.1">
    <property type="nucleotide sequence ID" value="NZ_JBHSQS010000007.1"/>
</dbReference>
<evidence type="ECO:0000313" key="3">
    <source>
        <dbReference type="Proteomes" id="UP001596226"/>
    </source>
</evidence>
<dbReference type="EMBL" id="JBHSQS010000007">
    <property type="protein sequence ID" value="MFC5924483.1"/>
    <property type="molecule type" value="Genomic_DNA"/>
</dbReference>
<organism evidence="2 3">
    <name type="scientific">Micromonospora vulcania</name>
    <dbReference type="NCBI Taxonomy" id="1441873"/>
    <lineage>
        <taxon>Bacteria</taxon>
        <taxon>Bacillati</taxon>
        <taxon>Actinomycetota</taxon>
        <taxon>Actinomycetes</taxon>
        <taxon>Micromonosporales</taxon>
        <taxon>Micromonosporaceae</taxon>
        <taxon>Micromonospora</taxon>
    </lineage>
</organism>
<dbReference type="Proteomes" id="UP001596226">
    <property type="component" value="Unassembled WGS sequence"/>
</dbReference>
<reference evidence="3" key="1">
    <citation type="journal article" date="2019" name="Int. J. Syst. Evol. Microbiol.">
        <title>The Global Catalogue of Microorganisms (GCM) 10K type strain sequencing project: providing services to taxonomists for standard genome sequencing and annotation.</title>
        <authorList>
            <consortium name="The Broad Institute Genomics Platform"/>
            <consortium name="The Broad Institute Genome Sequencing Center for Infectious Disease"/>
            <person name="Wu L."/>
            <person name="Ma J."/>
        </authorList>
    </citation>
    <scope>NUCLEOTIDE SEQUENCE [LARGE SCALE GENOMIC DNA]</scope>
    <source>
        <strain evidence="3">CGMCC 4.7144</strain>
    </source>
</reference>
<name>A0ABW1H6C8_9ACTN</name>
<proteinExistence type="predicted"/>
<protein>
    <submittedName>
        <fullName evidence="2">Uncharacterized protein</fullName>
    </submittedName>
</protein>
<sequence>MWSAPPPMISSGPRSPPRQADRAGPVLVSGYLGEPSEVAAALYRAGRAAVQAQR</sequence>
<evidence type="ECO:0000256" key="1">
    <source>
        <dbReference type="SAM" id="MobiDB-lite"/>
    </source>
</evidence>